<comment type="caution">
    <text evidence="9">Lacks conserved residue(s) required for the propagation of feature annotation.</text>
</comment>
<evidence type="ECO:0000256" key="4">
    <source>
        <dbReference type="ARBA" id="ARBA00022692"/>
    </source>
</evidence>
<keyword evidence="9" id="KW-1003">Cell membrane</keyword>
<dbReference type="PANTHER" id="PTHR41394:SF8">
    <property type="entry name" value="MAGNESIUM TRANSPORTER MGTE"/>
    <property type="match status" value="1"/>
</dbReference>
<dbReference type="SMART" id="SM00116">
    <property type="entry name" value="CBS"/>
    <property type="match status" value="2"/>
</dbReference>
<gene>
    <name evidence="11" type="primary">mgtE_3</name>
    <name evidence="11" type="ORF">GCM10023337_19280</name>
</gene>
<dbReference type="Gene3D" id="1.10.357.20">
    <property type="entry name" value="SLC41 divalent cation transporters, integral membrane domain"/>
    <property type="match status" value="1"/>
</dbReference>
<dbReference type="InterPro" id="IPR038076">
    <property type="entry name" value="MgtE_N_sf"/>
</dbReference>
<dbReference type="SUPFAM" id="SSF161093">
    <property type="entry name" value="MgtE membrane domain-like"/>
    <property type="match status" value="1"/>
</dbReference>
<dbReference type="PANTHER" id="PTHR41394">
    <property type="entry name" value="MAGNESIUM TRANSPORTER MGTE"/>
    <property type="match status" value="1"/>
</dbReference>
<feature type="transmembrane region" description="Helical" evidence="9">
    <location>
        <begin position="362"/>
        <end position="382"/>
    </location>
</feature>
<keyword evidence="6 9" id="KW-1133">Transmembrane helix</keyword>
<accession>A0ABP9M824</accession>
<keyword evidence="8" id="KW-0129">CBS domain</keyword>
<dbReference type="InterPro" id="IPR006669">
    <property type="entry name" value="MgtE_transporter"/>
</dbReference>
<dbReference type="InterPro" id="IPR006667">
    <property type="entry name" value="SLC41_membr_dom"/>
</dbReference>
<keyword evidence="4 9" id="KW-0812">Transmembrane</keyword>
<dbReference type="Gene3D" id="1.25.60.10">
    <property type="entry name" value="MgtE N-terminal domain-like"/>
    <property type="match status" value="1"/>
</dbReference>
<feature type="domain" description="CBS" evidence="10">
    <location>
        <begin position="200"/>
        <end position="256"/>
    </location>
</feature>
<keyword evidence="12" id="KW-1185">Reference proteome</keyword>
<dbReference type="NCBIfam" id="TIGR00400">
    <property type="entry name" value="mgtE"/>
    <property type="match status" value="1"/>
</dbReference>
<comment type="subcellular location">
    <subcellularLocation>
        <location evidence="9">Cell membrane</location>
        <topology evidence="9">Multi-pass membrane protein</topology>
    </subcellularLocation>
    <subcellularLocation>
        <location evidence="1">Membrane</location>
        <topology evidence="1">Multi-pass membrane protein</topology>
    </subcellularLocation>
</comment>
<evidence type="ECO:0000256" key="8">
    <source>
        <dbReference type="PROSITE-ProRule" id="PRU00703"/>
    </source>
</evidence>
<dbReference type="InterPro" id="IPR046342">
    <property type="entry name" value="CBS_dom_sf"/>
</dbReference>
<evidence type="ECO:0000313" key="11">
    <source>
        <dbReference type="EMBL" id="GAA5092256.1"/>
    </source>
</evidence>
<keyword evidence="9" id="KW-0479">Metal-binding</keyword>
<dbReference type="Gene3D" id="3.10.580.10">
    <property type="entry name" value="CBS-domain"/>
    <property type="match status" value="1"/>
</dbReference>
<dbReference type="SUPFAM" id="SSF54631">
    <property type="entry name" value="CBS-domain pair"/>
    <property type="match status" value="1"/>
</dbReference>
<dbReference type="EMBL" id="BAABKD010000011">
    <property type="protein sequence ID" value="GAA5092256.1"/>
    <property type="molecule type" value="Genomic_DNA"/>
</dbReference>
<comment type="subunit">
    <text evidence="9">Homodimer.</text>
</comment>
<evidence type="ECO:0000256" key="7">
    <source>
        <dbReference type="ARBA" id="ARBA00023136"/>
    </source>
</evidence>
<organism evidence="11 12">
    <name type="scientific">Paenalcaligenes hermetiae</name>
    <dbReference type="NCBI Taxonomy" id="1157987"/>
    <lineage>
        <taxon>Bacteria</taxon>
        <taxon>Pseudomonadati</taxon>
        <taxon>Pseudomonadota</taxon>
        <taxon>Betaproteobacteria</taxon>
        <taxon>Burkholderiales</taxon>
        <taxon>Alcaligenaceae</taxon>
        <taxon>Paenalcaligenes</taxon>
    </lineage>
</organism>
<comment type="similarity">
    <text evidence="2 9">Belongs to the SLC41A transporter family.</text>
</comment>
<dbReference type="InterPro" id="IPR000644">
    <property type="entry name" value="CBS_dom"/>
</dbReference>
<sequence>MELDTIIHATQSAVARNDWKTASGIVNALPYPDIASVLGHLSAEAALQLLRRCQHDKQSIIFGYMAPRIQSEMAQLMSRSELTALFEKMEHDERADLYNRLSEEERQSILPGLAHAEREDIRTLASYKEGTIGSIMTSAYVSLHDDLTVAQALERIRLEAPDAETIYQIYIVDKQRHLKGTVSLRELMLANPNAVLRDIMVTDVLHARADEDQSEAANQIARYDLLALPIVDDKQRIVGIVTHDDALDVSREESTEDQMRLGAVSTVGSGLNISLKDASIAVLYRMRVFWLVILVFGNIFSGAGIAHFEELIESMVALVFFLPLLVDSGGNAGSQSATLMVRALATGDVRARDWFSMLGKEITVALLLGLSMAAAVSIIGFYRGGPDIALVVALTMIVIVIVGSVIGMSLPFLLTRFKLDPASASAPLITSICDGVGVLIYFNIANILLEMPTV</sequence>
<name>A0ABP9M824_9BURK</name>
<feature type="transmembrane region" description="Helical" evidence="9">
    <location>
        <begin position="288"/>
        <end position="308"/>
    </location>
</feature>
<keyword evidence="5 9" id="KW-0460">Magnesium</keyword>
<keyword evidence="3 9" id="KW-0813">Transport</keyword>
<keyword evidence="7 9" id="KW-0472">Membrane</keyword>
<evidence type="ECO:0000313" key="12">
    <source>
        <dbReference type="Proteomes" id="UP001500227"/>
    </source>
</evidence>
<feature type="transmembrane region" description="Helical" evidence="9">
    <location>
        <begin position="426"/>
        <end position="449"/>
    </location>
</feature>
<evidence type="ECO:0000256" key="9">
    <source>
        <dbReference type="RuleBase" id="RU362011"/>
    </source>
</evidence>
<dbReference type="SUPFAM" id="SSF158791">
    <property type="entry name" value="MgtE N-terminal domain-like"/>
    <property type="match status" value="1"/>
</dbReference>
<evidence type="ECO:0000256" key="3">
    <source>
        <dbReference type="ARBA" id="ARBA00022448"/>
    </source>
</evidence>
<proteinExistence type="inferred from homology"/>
<dbReference type="Pfam" id="PF03448">
    <property type="entry name" value="MgtE_N"/>
    <property type="match status" value="1"/>
</dbReference>
<evidence type="ECO:0000256" key="6">
    <source>
        <dbReference type="ARBA" id="ARBA00022989"/>
    </source>
</evidence>
<feature type="domain" description="CBS" evidence="10">
    <location>
        <begin position="136"/>
        <end position="199"/>
    </location>
</feature>
<dbReference type="PROSITE" id="PS51371">
    <property type="entry name" value="CBS"/>
    <property type="match status" value="2"/>
</dbReference>
<dbReference type="InterPro" id="IPR006668">
    <property type="entry name" value="Mg_transptr_MgtE_intracell_dom"/>
</dbReference>
<dbReference type="CDD" id="cd04606">
    <property type="entry name" value="CBS_pair_Mg_transporter"/>
    <property type="match status" value="1"/>
</dbReference>
<dbReference type="Proteomes" id="UP001500227">
    <property type="component" value="Unassembled WGS sequence"/>
</dbReference>
<reference evidence="12" key="1">
    <citation type="journal article" date="2019" name="Int. J. Syst. Evol. Microbiol.">
        <title>The Global Catalogue of Microorganisms (GCM) 10K type strain sequencing project: providing services to taxonomists for standard genome sequencing and annotation.</title>
        <authorList>
            <consortium name="The Broad Institute Genomics Platform"/>
            <consortium name="The Broad Institute Genome Sequencing Center for Infectious Disease"/>
            <person name="Wu L."/>
            <person name="Ma J."/>
        </authorList>
    </citation>
    <scope>NUCLEOTIDE SEQUENCE [LARGE SCALE GENOMIC DNA]</scope>
    <source>
        <strain evidence="12">JCM 18423</strain>
    </source>
</reference>
<evidence type="ECO:0000256" key="5">
    <source>
        <dbReference type="ARBA" id="ARBA00022842"/>
    </source>
</evidence>
<comment type="caution">
    <text evidence="11">The sequence shown here is derived from an EMBL/GenBank/DDBJ whole genome shotgun (WGS) entry which is preliminary data.</text>
</comment>
<dbReference type="Pfam" id="PF00571">
    <property type="entry name" value="CBS"/>
    <property type="match status" value="2"/>
</dbReference>
<evidence type="ECO:0000256" key="1">
    <source>
        <dbReference type="ARBA" id="ARBA00004141"/>
    </source>
</evidence>
<dbReference type="InterPro" id="IPR036739">
    <property type="entry name" value="SLC41_membr_dom_sf"/>
</dbReference>
<evidence type="ECO:0000256" key="2">
    <source>
        <dbReference type="ARBA" id="ARBA00009749"/>
    </source>
</evidence>
<dbReference type="Pfam" id="PF01769">
    <property type="entry name" value="MgtE"/>
    <property type="match status" value="1"/>
</dbReference>
<dbReference type="SMART" id="SM00924">
    <property type="entry name" value="MgtE_N"/>
    <property type="match status" value="1"/>
</dbReference>
<dbReference type="RefSeq" id="WP_345371409.1">
    <property type="nucleotide sequence ID" value="NZ_BAABKD010000011.1"/>
</dbReference>
<protein>
    <recommendedName>
        <fullName evidence="9">Magnesium transporter MgtE</fullName>
    </recommendedName>
</protein>
<feature type="transmembrane region" description="Helical" evidence="9">
    <location>
        <begin position="388"/>
        <end position="414"/>
    </location>
</feature>
<evidence type="ECO:0000259" key="10">
    <source>
        <dbReference type="PROSITE" id="PS51371"/>
    </source>
</evidence>
<comment type="function">
    <text evidence="9">Acts as a magnesium transporter.</text>
</comment>